<proteinExistence type="predicted"/>
<comment type="caution">
    <text evidence="3">The sequence shown here is derived from an EMBL/GenBank/DDBJ whole genome shotgun (WGS) entry which is preliminary data.</text>
</comment>
<keyword evidence="2" id="KW-0812">Transmembrane</keyword>
<feature type="transmembrane region" description="Helical" evidence="2">
    <location>
        <begin position="9"/>
        <end position="29"/>
    </location>
</feature>
<keyword evidence="2" id="KW-1133">Transmembrane helix</keyword>
<dbReference type="AlphaFoldDB" id="A0A0G1QD22"/>
<feature type="compositionally biased region" description="Polar residues" evidence="1">
    <location>
        <begin position="37"/>
        <end position="71"/>
    </location>
</feature>
<evidence type="ECO:0000256" key="1">
    <source>
        <dbReference type="SAM" id="MobiDB-lite"/>
    </source>
</evidence>
<accession>A0A0G1QD22</accession>
<organism evidence="3 4">
    <name type="scientific">Candidatus Jorgensenbacteria bacterium GW2011_GWA2_45_9</name>
    <dbReference type="NCBI Taxonomy" id="1618663"/>
    <lineage>
        <taxon>Bacteria</taxon>
        <taxon>Candidatus Joergenseniibacteriota</taxon>
    </lineage>
</organism>
<keyword evidence="2" id="KW-0472">Membrane</keyword>
<dbReference type="Proteomes" id="UP000034727">
    <property type="component" value="Unassembled WGS sequence"/>
</dbReference>
<evidence type="ECO:0000256" key="2">
    <source>
        <dbReference type="SAM" id="Phobius"/>
    </source>
</evidence>
<evidence type="ECO:0000313" key="3">
    <source>
        <dbReference type="EMBL" id="KKU15633.1"/>
    </source>
</evidence>
<feature type="region of interest" description="Disordered" evidence="1">
    <location>
        <begin position="33"/>
        <end position="79"/>
    </location>
</feature>
<name>A0A0G1QD22_9BACT</name>
<evidence type="ECO:0000313" key="4">
    <source>
        <dbReference type="Proteomes" id="UP000034727"/>
    </source>
</evidence>
<gene>
    <name evidence="3" type="ORF">UX22_C0006G0041</name>
</gene>
<protein>
    <submittedName>
        <fullName evidence="3">Uncharacterized protein</fullName>
    </submittedName>
</protein>
<sequence length="96" mass="10295">MNVTAKSKTVIIAVVLVVIIAALAAFFALRPEKEPSSIETWPTLEEQNTDSGNARETATTTITPQDISSSEEGGGLNGIIDTNDIEMELEEINADF</sequence>
<reference evidence="3 4" key="1">
    <citation type="journal article" date="2015" name="Nature">
        <title>rRNA introns, odd ribosomes, and small enigmatic genomes across a large radiation of phyla.</title>
        <authorList>
            <person name="Brown C.T."/>
            <person name="Hug L.A."/>
            <person name="Thomas B.C."/>
            <person name="Sharon I."/>
            <person name="Castelle C.J."/>
            <person name="Singh A."/>
            <person name="Wilkins M.J."/>
            <person name="Williams K.H."/>
            <person name="Banfield J.F."/>
        </authorList>
    </citation>
    <scope>NUCLEOTIDE SEQUENCE [LARGE SCALE GENOMIC DNA]</scope>
</reference>
<dbReference type="EMBL" id="LCLJ01000006">
    <property type="protein sequence ID" value="KKU15633.1"/>
    <property type="molecule type" value="Genomic_DNA"/>
</dbReference>